<dbReference type="GO" id="GO:0005737">
    <property type="term" value="C:cytoplasm"/>
    <property type="evidence" value="ECO:0007669"/>
    <property type="project" value="TreeGrafter"/>
</dbReference>
<feature type="binding site" evidence="11">
    <location>
        <begin position="162"/>
        <end position="164"/>
    </location>
    <ligand>
        <name>beta-D-galactose</name>
        <dbReference type="ChEBI" id="CHEBI:27667"/>
    </ligand>
</feature>
<dbReference type="GO" id="GO:0033499">
    <property type="term" value="P:galactose catabolic process via UDP-galactose, Leloir pathway"/>
    <property type="evidence" value="ECO:0007669"/>
    <property type="project" value="TreeGrafter"/>
</dbReference>
<dbReference type="InterPro" id="IPR047215">
    <property type="entry name" value="Galactose_mutarotase-like"/>
</dbReference>
<dbReference type="InterPro" id="IPR015443">
    <property type="entry name" value="Aldose_1-epimerase"/>
</dbReference>
<evidence type="ECO:0000313" key="13">
    <source>
        <dbReference type="Proteomes" id="UP000004191"/>
    </source>
</evidence>
<dbReference type="GO" id="GO:0030246">
    <property type="term" value="F:carbohydrate binding"/>
    <property type="evidence" value="ECO:0007669"/>
    <property type="project" value="InterPro"/>
</dbReference>
<evidence type="ECO:0000256" key="9">
    <source>
        <dbReference type="PIRSR" id="PIRSR005096-1"/>
    </source>
</evidence>
<organism evidence="12 13">
    <name type="scientific">Helcococcus kunzii ATCC 51366</name>
    <dbReference type="NCBI Taxonomy" id="883114"/>
    <lineage>
        <taxon>Bacteria</taxon>
        <taxon>Bacillati</taxon>
        <taxon>Bacillota</taxon>
        <taxon>Tissierellia</taxon>
        <taxon>Tissierellales</taxon>
        <taxon>Peptoniphilaceae</taxon>
        <taxon>Helcococcus</taxon>
    </lineage>
</organism>
<dbReference type="AlphaFoldDB" id="H3NNU3"/>
<protein>
    <recommendedName>
        <fullName evidence="5 8">Aldose 1-epimerase</fullName>
        <ecNumber evidence="4 8">5.1.3.3</ecNumber>
    </recommendedName>
</protein>
<reference evidence="12 13" key="1">
    <citation type="submission" date="2012-01" db="EMBL/GenBank/DDBJ databases">
        <title>The Genome Sequence of Helcococcus kunzii ATCC 51366.</title>
        <authorList>
            <consortium name="The Broad Institute Genome Sequencing Platform"/>
            <person name="Earl A."/>
            <person name="Ward D."/>
            <person name="Feldgarden M."/>
            <person name="Gevers D."/>
            <person name="Huys G."/>
            <person name="Young S.K."/>
            <person name="Zeng Q."/>
            <person name="Gargeya S."/>
            <person name="Fitzgerald M."/>
            <person name="Haas B."/>
            <person name="Abouelleil A."/>
            <person name="Alvarado L."/>
            <person name="Arachchi H.M."/>
            <person name="Berlin A."/>
            <person name="Chapman S.B."/>
            <person name="Gearin G."/>
            <person name="Goldberg J."/>
            <person name="Griggs A."/>
            <person name="Gujja S."/>
            <person name="Hansen M."/>
            <person name="Heiman D."/>
            <person name="Howarth C."/>
            <person name="Larimer J."/>
            <person name="Lui A."/>
            <person name="MacDonald P.J.P."/>
            <person name="McCowen C."/>
            <person name="Montmayeur A."/>
            <person name="Murphy C."/>
            <person name="Neiman D."/>
            <person name="Pearson M."/>
            <person name="Priest M."/>
            <person name="Roberts A."/>
            <person name="Saif S."/>
            <person name="Shea T."/>
            <person name="Sisk P."/>
            <person name="Stolte C."/>
            <person name="Sykes S."/>
            <person name="Wortman J."/>
            <person name="Nusbaum C."/>
            <person name="Birren B."/>
        </authorList>
    </citation>
    <scope>NUCLEOTIDE SEQUENCE [LARGE SCALE GENOMIC DNA]</scope>
    <source>
        <strain evidence="12 13">ATCC 51366</strain>
    </source>
</reference>
<evidence type="ECO:0000256" key="4">
    <source>
        <dbReference type="ARBA" id="ARBA00013185"/>
    </source>
</evidence>
<dbReference type="GO" id="GO:0004034">
    <property type="term" value="F:aldose 1-epimerase activity"/>
    <property type="evidence" value="ECO:0007669"/>
    <property type="project" value="UniProtKB-EC"/>
</dbReference>
<keyword evidence="7 8" id="KW-0119">Carbohydrate metabolism</keyword>
<feature type="active site" description="Proton donor" evidence="9">
    <location>
        <position position="162"/>
    </location>
</feature>
<dbReference type="InterPro" id="IPR014718">
    <property type="entry name" value="GH-type_carb-bd"/>
</dbReference>
<sequence length="325" mass="36956">MVNKIEQYILKNNKLEVSVLNLGAVLHKVIYKGKNRVLTYDDLETYRTNPIYLGAIVGQVAGRISNAKFNLNGEEIHIDNNNGDYCLHGGYENLTTRFWDISEYKKDAMNPYIILTTILKDGQSGFPGNVKVNIKYILIESTLRIEIFAHTDKDTIVSITNHSYFNLNADKSESIKNHKLMINADEIIQSDEHCIATGLMDVKGTDFDLIEGKDLSVLDNLKSEQAIQFDGYDHTFILNGDMPNAKLENDEISMEVTSSYPAMVVYSGNAIPENELSFEGVKSFKHHGICFEAQYEPDFINQDFLPDYTLKAGEDMREFIEYKFL</sequence>
<comment type="catalytic activity">
    <reaction evidence="1 8">
        <text>alpha-D-glucose = beta-D-glucose</text>
        <dbReference type="Rhea" id="RHEA:10264"/>
        <dbReference type="ChEBI" id="CHEBI:15903"/>
        <dbReference type="ChEBI" id="CHEBI:17925"/>
        <dbReference type="EC" id="5.1.3.3"/>
    </reaction>
</comment>
<evidence type="ECO:0000256" key="7">
    <source>
        <dbReference type="ARBA" id="ARBA00023277"/>
    </source>
</evidence>
<dbReference type="EMBL" id="AGEI01000021">
    <property type="protein sequence ID" value="EHR34068.1"/>
    <property type="molecule type" value="Genomic_DNA"/>
</dbReference>
<evidence type="ECO:0000256" key="8">
    <source>
        <dbReference type="PIRNR" id="PIRNR005096"/>
    </source>
</evidence>
<evidence type="ECO:0000256" key="5">
    <source>
        <dbReference type="ARBA" id="ARBA00014165"/>
    </source>
</evidence>
<dbReference type="InterPro" id="IPR011013">
    <property type="entry name" value="Gal_mutarotase_sf_dom"/>
</dbReference>
<accession>H3NNU3</accession>
<evidence type="ECO:0000256" key="2">
    <source>
        <dbReference type="ARBA" id="ARBA00005028"/>
    </source>
</evidence>
<dbReference type="SUPFAM" id="SSF74650">
    <property type="entry name" value="Galactose mutarotase-like"/>
    <property type="match status" value="1"/>
</dbReference>
<comment type="similarity">
    <text evidence="3 8">Belongs to the aldose epimerase family.</text>
</comment>
<dbReference type="EC" id="5.1.3.3" evidence="4 8"/>
<evidence type="ECO:0000256" key="1">
    <source>
        <dbReference type="ARBA" id="ARBA00001614"/>
    </source>
</evidence>
<dbReference type="Proteomes" id="UP000004191">
    <property type="component" value="Unassembled WGS sequence"/>
</dbReference>
<proteinExistence type="inferred from homology"/>
<gene>
    <name evidence="12" type="ORF">HMPREF9709_01004</name>
</gene>
<keyword evidence="13" id="KW-1185">Reference proteome</keyword>
<feature type="binding site" evidence="10">
    <location>
        <position position="233"/>
    </location>
    <ligand>
        <name>beta-D-galactose</name>
        <dbReference type="ChEBI" id="CHEBI:27667"/>
    </ligand>
</feature>
<comment type="caution">
    <text evidence="12">The sequence shown here is derived from an EMBL/GenBank/DDBJ whole genome shotgun (WGS) entry which is preliminary data.</text>
</comment>
<dbReference type="CDD" id="cd09019">
    <property type="entry name" value="galactose_mutarotase_like"/>
    <property type="match status" value="1"/>
</dbReference>
<dbReference type="Gene3D" id="2.70.98.10">
    <property type="match status" value="1"/>
</dbReference>
<dbReference type="PATRIC" id="fig|883114.3.peg.994"/>
<dbReference type="PIRSF" id="PIRSF005096">
    <property type="entry name" value="GALM"/>
    <property type="match status" value="1"/>
</dbReference>
<keyword evidence="6 8" id="KW-0413">Isomerase</keyword>
<feature type="active site" description="Proton acceptor" evidence="9">
    <location>
        <position position="292"/>
    </location>
</feature>
<dbReference type="HOGENOM" id="CLU_031753_1_1_9"/>
<dbReference type="GO" id="GO:0006006">
    <property type="term" value="P:glucose metabolic process"/>
    <property type="evidence" value="ECO:0007669"/>
    <property type="project" value="TreeGrafter"/>
</dbReference>
<dbReference type="InterPro" id="IPR018052">
    <property type="entry name" value="Ald1_epimerase_CS"/>
</dbReference>
<dbReference type="eggNOG" id="COG2017">
    <property type="taxonomic scope" value="Bacteria"/>
</dbReference>
<comment type="pathway">
    <text evidence="2 8">Carbohydrate metabolism; hexose metabolism.</text>
</comment>
<evidence type="ECO:0000256" key="6">
    <source>
        <dbReference type="ARBA" id="ARBA00023235"/>
    </source>
</evidence>
<name>H3NNU3_9FIRM</name>
<dbReference type="STRING" id="883114.HMPREF9709_01004"/>
<dbReference type="RefSeq" id="WP_005398479.1">
    <property type="nucleotide sequence ID" value="NZ_JH601088.1"/>
</dbReference>
<evidence type="ECO:0000256" key="11">
    <source>
        <dbReference type="PIRSR" id="PIRSR005096-3"/>
    </source>
</evidence>
<dbReference type="PANTHER" id="PTHR10091:SF0">
    <property type="entry name" value="GALACTOSE MUTAROTASE"/>
    <property type="match status" value="1"/>
</dbReference>
<dbReference type="UniPathway" id="UPA00242"/>
<dbReference type="PANTHER" id="PTHR10091">
    <property type="entry name" value="ALDOSE-1-EPIMERASE"/>
    <property type="match status" value="1"/>
</dbReference>
<evidence type="ECO:0000256" key="10">
    <source>
        <dbReference type="PIRSR" id="PIRSR005096-2"/>
    </source>
</evidence>
<evidence type="ECO:0000313" key="12">
    <source>
        <dbReference type="EMBL" id="EHR34068.1"/>
    </source>
</evidence>
<evidence type="ECO:0000256" key="3">
    <source>
        <dbReference type="ARBA" id="ARBA00006206"/>
    </source>
</evidence>
<dbReference type="PROSITE" id="PS00545">
    <property type="entry name" value="ALDOSE_1_EPIMERASE"/>
    <property type="match status" value="1"/>
</dbReference>
<dbReference type="Pfam" id="PF01263">
    <property type="entry name" value="Aldose_epim"/>
    <property type="match status" value="1"/>
</dbReference>
<dbReference type="GeneID" id="96998997"/>
<dbReference type="InterPro" id="IPR008183">
    <property type="entry name" value="Aldose_1/G6P_1-epimerase"/>
</dbReference>